<keyword evidence="10" id="KW-1185">Reference proteome</keyword>
<organism evidence="9 10">
    <name type="scientific">Pedococcus cremeus</name>
    <dbReference type="NCBI Taxonomy" id="587636"/>
    <lineage>
        <taxon>Bacteria</taxon>
        <taxon>Bacillati</taxon>
        <taxon>Actinomycetota</taxon>
        <taxon>Actinomycetes</taxon>
        <taxon>Micrococcales</taxon>
        <taxon>Intrasporangiaceae</taxon>
        <taxon>Pedococcus</taxon>
    </lineage>
</organism>
<dbReference type="SUPFAM" id="SSF52242">
    <property type="entry name" value="Cobalamin (vitamin B12)-binding domain"/>
    <property type="match status" value="1"/>
</dbReference>
<feature type="domain" description="B12-binding" evidence="8">
    <location>
        <begin position="558"/>
        <end position="687"/>
    </location>
</feature>
<dbReference type="NCBIfam" id="TIGR00641">
    <property type="entry name" value="acid_CoA_mut_N"/>
    <property type="match status" value="1"/>
</dbReference>
<dbReference type="InterPro" id="IPR036724">
    <property type="entry name" value="Cobalamin-bd_sf"/>
</dbReference>
<protein>
    <submittedName>
        <fullName evidence="9">(R)-ethylmalonyl-CoA mutase</fullName>
    </submittedName>
</protein>
<accession>A0A1H9RE14</accession>
<comment type="subunit">
    <text evidence="3">Heterodimer of an alpha and a beta chain.</text>
</comment>
<dbReference type="Proteomes" id="UP000199019">
    <property type="component" value="Unassembled WGS sequence"/>
</dbReference>
<sequence length="701" mass="76023">MAETAKTPTPAARAARPERDRPWVMRTYAGHTSAAASNALYRRNLAKGQTGLSVAFDLPTQTGYDPDHALARGEVGKVGVPVSHIGDMRALFDQIPLSQMNTSMTINATAMWLLALYQVVAEEQAEAAGEDPAAAVRALAGTTQNDIIKEYLSRGTYVFPPGPSLRLITDMVAYTVADIPKWNPTNICSYHLQEAGATPVQEIAYAMSTAIAVLDAVRDSGQVPAERFGEVVGRISFFVNAGVRFVEEMCKMRAFVQLWDELTRERYGVQDPKQRRFRYGVQVNSLGLTEAQPENNVQRIVLEMLAVTLSKDARARAVQLPAWNEALGLPRPWDQQWSLRMQQVLAFESDLLEYDDLFAGSRVVEAKVAELVEAARAEIDRVQQLGGAVAAVESGYMKSALVASHALRRQRIEAGEDVVVGVNRFETTEPNPLTADLDTAIQTIDHDVEAKAAEAVRRWREERDADEAGRRRVEEALDRLRDDARSGTNLMPASLECARAGVTTGEWAGTLREVFGEYRAPTGVSGSVGVTGEAAAADSELGRVRERVRATGDELGERLRILVAKPGLDGHSNGAEQVAVRARDAGFEVVYQGIRLTPEQIVAAAVAEDVHLVGISILSGSHMELVPEILRGLREAGAGDVPVVVGGIIPDSDARALRQQGVAAIFTPKDFGLTQIMGEMVDEIRRSRGLSTPSGAETIPA</sequence>
<dbReference type="InterPro" id="IPR006099">
    <property type="entry name" value="MeMalonylCoA_mutase_a/b_cat"/>
</dbReference>
<comment type="similarity">
    <text evidence="2">Belongs to the methylmalonyl-CoA mutase family.</text>
</comment>
<dbReference type="NCBIfam" id="TIGR00640">
    <property type="entry name" value="acid_CoA_mut_C"/>
    <property type="match status" value="1"/>
</dbReference>
<keyword evidence="7" id="KW-0170">Cobalt</keyword>
<dbReference type="PROSITE" id="PS51332">
    <property type="entry name" value="B12_BINDING"/>
    <property type="match status" value="1"/>
</dbReference>
<dbReference type="SUPFAM" id="SSF51703">
    <property type="entry name" value="Cobalamin (vitamin B12)-dependent enzymes"/>
    <property type="match status" value="1"/>
</dbReference>
<dbReference type="CDD" id="cd02071">
    <property type="entry name" value="MM_CoA_mut_B12_BD"/>
    <property type="match status" value="1"/>
</dbReference>
<evidence type="ECO:0000256" key="3">
    <source>
        <dbReference type="ARBA" id="ARBA00011870"/>
    </source>
</evidence>
<dbReference type="InterPro" id="IPR006098">
    <property type="entry name" value="MMCoA_mutase_a_cat"/>
</dbReference>
<dbReference type="InterPro" id="IPR006158">
    <property type="entry name" value="Cobalamin-bd"/>
</dbReference>
<keyword evidence="6" id="KW-0413">Isomerase</keyword>
<dbReference type="Pfam" id="PF01642">
    <property type="entry name" value="MM_CoA_mutase"/>
    <property type="match status" value="1"/>
</dbReference>
<evidence type="ECO:0000256" key="2">
    <source>
        <dbReference type="ARBA" id="ARBA00008465"/>
    </source>
</evidence>
<dbReference type="GO" id="GO:0004494">
    <property type="term" value="F:methylmalonyl-CoA mutase activity"/>
    <property type="evidence" value="ECO:0007669"/>
    <property type="project" value="UniProtKB-EC"/>
</dbReference>
<evidence type="ECO:0000256" key="5">
    <source>
        <dbReference type="ARBA" id="ARBA00022723"/>
    </source>
</evidence>
<dbReference type="STRING" id="587636.SAMN05216199_0947"/>
<dbReference type="InterPro" id="IPR016176">
    <property type="entry name" value="Cbl-dep_enz_cat"/>
</dbReference>
<dbReference type="Gene3D" id="3.20.20.240">
    <property type="entry name" value="Methylmalonyl-CoA mutase"/>
    <property type="match status" value="1"/>
</dbReference>
<proteinExistence type="inferred from homology"/>
<evidence type="ECO:0000256" key="6">
    <source>
        <dbReference type="ARBA" id="ARBA00023235"/>
    </source>
</evidence>
<evidence type="ECO:0000256" key="4">
    <source>
        <dbReference type="ARBA" id="ARBA00022628"/>
    </source>
</evidence>
<evidence type="ECO:0000313" key="9">
    <source>
        <dbReference type="EMBL" id="SER71000.1"/>
    </source>
</evidence>
<dbReference type="OrthoDB" id="9762378at2"/>
<evidence type="ECO:0000256" key="7">
    <source>
        <dbReference type="ARBA" id="ARBA00023285"/>
    </source>
</evidence>
<evidence type="ECO:0000259" key="8">
    <source>
        <dbReference type="PROSITE" id="PS51332"/>
    </source>
</evidence>
<reference evidence="10" key="1">
    <citation type="submission" date="2016-10" db="EMBL/GenBank/DDBJ databases">
        <authorList>
            <person name="Varghese N."/>
            <person name="Submissions S."/>
        </authorList>
    </citation>
    <scope>NUCLEOTIDE SEQUENCE [LARGE SCALE GENOMIC DNA]</scope>
    <source>
        <strain evidence="10">CGMCC 1.6963</strain>
    </source>
</reference>
<dbReference type="PANTHER" id="PTHR48101:SF3">
    <property type="entry name" value="COENZYME B12-DEPENDENT MUTASE"/>
    <property type="match status" value="1"/>
</dbReference>
<dbReference type="Gene3D" id="3.40.50.280">
    <property type="entry name" value="Cobalamin-binding domain"/>
    <property type="match status" value="1"/>
</dbReference>
<keyword evidence="4" id="KW-0846">Cobalamin</keyword>
<evidence type="ECO:0000256" key="1">
    <source>
        <dbReference type="ARBA" id="ARBA00001922"/>
    </source>
</evidence>
<dbReference type="GO" id="GO:0031419">
    <property type="term" value="F:cobalamin binding"/>
    <property type="evidence" value="ECO:0007669"/>
    <property type="project" value="UniProtKB-KW"/>
</dbReference>
<comment type="cofactor">
    <cofactor evidence="1">
        <name>adenosylcob(III)alamin</name>
        <dbReference type="ChEBI" id="CHEBI:18408"/>
    </cofactor>
</comment>
<evidence type="ECO:0000313" key="10">
    <source>
        <dbReference type="Proteomes" id="UP000199019"/>
    </source>
</evidence>
<dbReference type="AlphaFoldDB" id="A0A1H9RE14"/>
<dbReference type="Pfam" id="PF02310">
    <property type="entry name" value="B12-binding"/>
    <property type="match status" value="1"/>
</dbReference>
<dbReference type="EMBL" id="FOHB01000001">
    <property type="protein sequence ID" value="SER71000.1"/>
    <property type="molecule type" value="Genomic_DNA"/>
</dbReference>
<dbReference type="InterPro" id="IPR006159">
    <property type="entry name" value="Acid_CoA_mut_C"/>
</dbReference>
<name>A0A1H9RE14_9MICO</name>
<dbReference type="GO" id="GO:0046872">
    <property type="term" value="F:metal ion binding"/>
    <property type="evidence" value="ECO:0007669"/>
    <property type="project" value="UniProtKB-KW"/>
</dbReference>
<gene>
    <name evidence="9" type="ORF">SAMN05216199_0947</name>
</gene>
<keyword evidence="5" id="KW-0479">Metal-binding</keyword>
<dbReference type="PANTHER" id="PTHR48101">
    <property type="entry name" value="METHYLMALONYL-COA MUTASE, MITOCHONDRIAL-RELATED"/>
    <property type="match status" value="1"/>
</dbReference>